<protein>
    <submittedName>
        <fullName evidence="9">Serine protease</fullName>
    </submittedName>
</protein>
<feature type="domain" description="Subtilisin inhibitor" evidence="8">
    <location>
        <begin position="29"/>
        <end position="117"/>
    </location>
</feature>
<keyword evidence="9" id="KW-0645">Protease</keyword>
<evidence type="ECO:0000256" key="7">
    <source>
        <dbReference type="SAM" id="SignalP"/>
    </source>
</evidence>
<dbReference type="EMBL" id="JAFFZM010000007">
    <property type="protein sequence ID" value="MBO8199421.1"/>
    <property type="molecule type" value="Genomic_DNA"/>
</dbReference>
<organism evidence="9 10">
    <name type="scientific">Streptomyces smyrnaeus</name>
    <dbReference type="NCBI Taxonomy" id="1387713"/>
    <lineage>
        <taxon>Bacteria</taxon>
        <taxon>Bacillati</taxon>
        <taxon>Actinomycetota</taxon>
        <taxon>Actinomycetes</taxon>
        <taxon>Kitasatosporales</taxon>
        <taxon>Streptomycetaceae</taxon>
        <taxon>Streptomyces</taxon>
    </lineage>
</organism>
<sequence length="132" mass="13693">MAICVALGGAFASAPAAAHSFSEQGSYTLTLYAVKGTPYDSDAPFHRIASGTLRCGPDGGSHRAPRAACDDLRAANGFIDLVPEASGPCSSENAPVYAVAEGRWKGEPRLFGKVFSNRCIAVRSTGGAVFRI</sequence>
<keyword evidence="7" id="KW-0732">Signal</keyword>
<evidence type="ECO:0000313" key="10">
    <source>
        <dbReference type="Proteomes" id="UP000721954"/>
    </source>
</evidence>
<comment type="subcellular location">
    <subcellularLocation>
        <location evidence="1">Secreted</location>
    </subcellularLocation>
</comment>
<proteinExistence type="inferred from homology"/>
<name>A0ABS3XVJ3_9ACTN</name>
<dbReference type="SUPFAM" id="SSF55399">
    <property type="entry name" value="Subtilisin inhibitor"/>
    <property type="match status" value="1"/>
</dbReference>
<dbReference type="Gene3D" id="3.30.350.10">
    <property type="entry name" value="Subtilisin inhibitor-like"/>
    <property type="match status" value="1"/>
</dbReference>
<evidence type="ECO:0000256" key="6">
    <source>
        <dbReference type="ARBA" id="ARBA00023157"/>
    </source>
</evidence>
<evidence type="ECO:0000256" key="3">
    <source>
        <dbReference type="ARBA" id="ARBA00022525"/>
    </source>
</evidence>
<dbReference type="Pfam" id="PF00720">
    <property type="entry name" value="SSI"/>
    <property type="match status" value="1"/>
</dbReference>
<accession>A0ABS3XVJ3</accession>
<evidence type="ECO:0000313" key="9">
    <source>
        <dbReference type="EMBL" id="MBO8199421.1"/>
    </source>
</evidence>
<dbReference type="InterPro" id="IPR036819">
    <property type="entry name" value="Subtilisin_inhibitor-like_sf"/>
</dbReference>
<evidence type="ECO:0000256" key="5">
    <source>
        <dbReference type="ARBA" id="ARBA00022900"/>
    </source>
</evidence>
<gene>
    <name evidence="9" type="ORF">JW613_14085</name>
</gene>
<evidence type="ECO:0000256" key="4">
    <source>
        <dbReference type="ARBA" id="ARBA00022690"/>
    </source>
</evidence>
<comment type="similarity">
    <text evidence="2">Belongs to the protease inhibitor I16 (SSI) family.</text>
</comment>
<dbReference type="InterPro" id="IPR023549">
    <property type="entry name" value="Subtilisin_inhibitor"/>
</dbReference>
<feature type="chain" id="PRO_5047172365" evidence="7">
    <location>
        <begin position="19"/>
        <end position="132"/>
    </location>
</feature>
<dbReference type="RefSeq" id="WP_209211147.1">
    <property type="nucleotide sequence ID" value="NZ_JAFFZM010000007.1"/>
</dbReference>
<keyword evidence="6" id="KW-1015">Disulfide bond</keyword>
<keyword evidence="4" id="KW-0646">Protease inhibitor</keyword>
<keyword evidence="9" id="KW-0378">Hydrolase</keyword>
<reference evidence="9 10" key="1">
    <citation type="submission" date="2021-02" db="EMBL/GenBank/DDBJ databases">
        <title>Streptomyces spirodelae sp. nov., isolated from duckweed.</title>
        <authorList>
            <person name="Saimee Y."/>
            <person name="Duangmal K."/>
        </authorList>
    </citation>
    <scope>NUCLEOTIDE SEQUENCE [LARGE SCALE GENOMIC DNA]</scope>
    <source>
        <strain evidence="9 10">DSM 42105</strain>
    </source>
</reference>
<dbReference type="GeneID" id="96259739"/>
<evidence type="ECO:0000256" key="1">
    <source>
        <dbReference type="ARBA" id="ARBA00004613"/>
    </source>
</evidence>
<dbReference type="GO" id="GO:0006508">
    <property type="term" value="P:proteolysis"/>
    <property type="evidence" value="ECO:0007669"/>
    <property type="project" value="UniProtKB-KW"/>
</dbReference>
<dbReference type="GO" id="GO:0008233">
    <property type="term" value="F:peptidase activity"/>
    <property type="evidence" value="ECO:0007669"/>
    <property type="project" value="UniProtKB-KW"/>
</dbReference>
<comment type="caution">
    <text evidence="9">The sequence shown here is derived from an EMBL/GenBank/DDBJ whole genome shotgun (WGS) entry which is preliminary data.</text>
</comment>
<keyword evidence="10" id="KW-1185">Reference proteome</keyword>
<feature type="signal peptide" evidence="7">
    <location>
        <begin position="1"/>
        <end position="18"/>
    </location>
</feature>
<dbReference type="Proteomes" id="UP000721954">
    <property type="component" value="Unassembled WGS sequence"/>
</dbReference>
<keyword evidence="5" id="KW-0722">Serine protease inhibitor</keyword>
<evidence type="ECO:0000256" key="2">
    <source>
        <dbReference type="ARBA" id="ARBA00010472"/>
    </source>
</evidence>
<keyword evidence="3" id="KW-0964">Secreted</keyword>
<evidence type="ECO:0000259" key="8">
    <source>
        <dbReference type="Pfam" id="PF00720"/>
    </source>
</evidence>